<dbReference type="GO" id="GO:0016787">
    <property type="term" value="F:hydrolase activity"/>
    <property type="evidence" value="ECO:0007669"/>
    <property type="project" value="UniProtKB-KW"/>
</dbReference>
<reference evidence="1 2" key="1">
    <citation type="submission" date="2021-07" db="EMBL/GenBank/DDBJ databases">
        <title>Sphingomonas sp.</title>
        <authorList>
            <person name="Feng G."/>
            <person name="Li J."/>
            <person name="Pan M."/>
        </authorList>
    </citation>
    <scope>NUCLEOTIDE SEQUENCE [LARGE SCALE GENOMIC DNA]</scope>
    <source>
        <strain evidence="1 2">RRHST34</strain>
    </source>
</reference>
<keyword evidence="1" id="KW-0378">Hydrolase</keyword>
<keyword evidence="2" id="KW-1185">Reference proteome</keyword>
<dbReference type="Proteomes" id="UP000759103">
    <property type="component" value="Unassembled WGS sequence"/>
</dbReference>
<dbReference type="EMBL" id="JAHXZN010000014">
    <property type="protein sequence ID" value="MBW6533112.1"/>
    <property type="molecule type" value="Genomic_DNA"/>
</dbReference>
<gene>
    <name evidence="1" type="ORF">KZ820_20400</name>
</gene>
<dbReference type="Pfam" id="PF06821">
    <property type="entry name" value="Ser_hydrolase"/>
    <property type="match status" value="1"/>
</dbReference>
<protein>
    <submittedName>
        <fullName evidence="1">Alpha/beta hydrolase</fullName>
    </submittedName>
</protein>
<comment type="caution">
    <text evidence="1">The sequence shown here is derived from an EMBL/GenBank/DDBJ whole genome shotgun (WGS) entry which is preliminary data.</text>
</comment>
<evidence type="ECO:0000313" key="1">
    <source>
        <dbReference type="EMBL" id="MBW6533112.1"/>
    </source>
</evidence>
<dbReference type="InterPro" id="IPR029058">
    <property type="entry name" value="AB_hydrolase_fold"/>
</dbReference>
<sequence>MFAIADSGPFAVLAINDSARPVPTWKTMFGWPADDPRALPLSVRSRADRKIWAAKVDQAVCATQRPVLLIADGLGCAASAWWGRLSPADYVSRIAGALLFAPRGEETGVDGDPGLFASPGTPLPFPSVVIQPQHDAAAIRSTLDAWGSQLIAGRRVRSVADERGAWHQAQRLFLRVTSQVAAHEVARAEALIGRR</sequence>
<organism evidence="1 2">
    <name type="scientific">Sphingomonas citri</name>
    <dbReference type="NCBI Taxonomy" id="2862499"/>
    <lineage>
        <taxon>Bacteria</taxon>
        <taxon>Pseudomonadati</taxon>
        <taxon>Pseudomonadota</taxon>
        <taxon>Alphaproteobacteria</taxon>
        <taxon>Sphingomonadales</taxon>
        <taxon>Sphingomonadaceae</taxon>
        <taxon>Sphingomonas</taxon>
    </lineage>
</organism>
<name>A0ABS7BUF0_9SPHN</name>
<dbReference type="Gene3D" id="3.40.50.1820">
    <property type="entry name" value="alpha/beta hydrolase"/>
    <property type="match status" value="1"/>
</dbReference>
<evidence type="ECO:0000313" key="2">
    <source>
        <dbReference type="Proteomes" id="UP000759103"/>
    </source>
</evidence>
<proteinExistence type="predicted"/>
<dbReference type="RefSeq" id="WP_219750643.1">
    <property type="nucleotide sequence ID" value="NZ_JAHXZN010000014.1"/>
</dbReference>
<accession>A0ABS7BUF0</accession>
<dbReference type="InterPro" id="IPR010662">
    <property type="entry name" value="RBBP9/YdeN"/>
</dbReference>